<organism evidence="1 2">
    <name type="scientific">Luteimonas lutimaris</name>
    <dbReference type="NCBI Taxonomy" id="698645"/>
    <lineage>
        <taxon>Bacteria</taxon>
        <taxon>Pseudomonadati</taxon>
        <taxon>Pseudomonadota</taxon>
        <taxon>Gammaproteobacteria</taxon>
        <taxon>Lysobacterales</taxon>
        <taxon>Lysobacteraceae</taxon>
        <taxon>Luteimonas</taxon>
    </lineage>
</organism>
<proteinExistence type="predicted"/>
<dbReference type="EMBL" id="BAAAZU010000006">
    <property type="protein sequence ID" value="GAA3920843.1"/>
    <property type="molecule type" value="Genomic_DNA"/>
</dbReference>
<evidence type="ECO:0000313" key="1">
    <source>
        <dbReference type="EMBL" id="GAA3920843.1"/>
    </source>
</evidence>
<sequence length="233" mass="25671">MLTLAFAAVVLTGATSTRSAKFDTIDVQRINVREADGTLRLVVSNNGRMPGGIFHGKEYPHPHQGERGAGLMFYNDEGSETGGLTFRGAKGPDGKGRGSVHMSFDQYEQDQTLVLEQADGDGKHRAGMKILDRPEESLVGIMSEYARISSLPAQERERRWKEVVAGQTKNYQGGPRLFVGKDETRAAVLDLKDVDNRTRLRLRVEADGEARIEFLDADGKVQRTLGPGDLQQQ</sequence>
<dbReference type="Proteomes" id="UP001501727">
    <property type="component" value="Unassembled WGS sequence"/>
</dbReference>
<accession>A0ABP7MDG1</accession>
<evidence type="ECO:0008006" key="3">
    <source>
        <dbReference type="Google" id="ProtNLM"/>
    </source>
</evidence>
<keyword evidence="2" id="KW-1185">Reference proteome</keyword>
<name>A0ABP7MDG1_9GAMM</name>
<reference evidence="2" key="1">
    <citation type="journal article" date="2019" name="Int. J. Syst. Evol. Microbiol.">
        <title>The Global Catalogue of Microorganisms (GCM) 10K type strain sequencing project: providing services to taxonomists for standard genome sequencing and annotation.</title>
        <authorList>
            <consortium name="The Broad Institute Genomics Platform"/>
            <consortium name="The Broad Institute Genome Sequencing Center for Infectious Disease"/>
            <person name="Wu L."/>
            <person name="Ma J."/>
        </authorList>
    </citation>
    <scope>NUCLEOTIDE SEQUENCE [LARGE SCALE GENOMIC DNA]</scope>
    <source>
        <strain evidence="2">JCM 16916</strain>
    </source>
</reference>
<gene>
    <name evidence="1" type="ORF">GCM10022229_13130</name>
</gene>
<protein>
    <recommendedName>
        <fullName evidence="3">DUF3471 domain-containing protein</fullName>
    </recommendedName>
</protein>
<evidence type="ECO:0000313" key="2">
    <source>
        <dbReference type="Proteomes" id="UP001501727"/>
    </source>
</evidence>
<comment type="caution">
    <text evidence="1">The sequence shown here is derived from an EMBL/GenBank/DDBJ whole genome shotgun (WGS) entry which is preliminary data.</text>
</comment>